<proteinExistence type="predicted"/>
<evidence type="ECO:0000256" key="3">
    <source>
        <dbReference type="ARBA" id="ARBA00023288"/>
    </source>
</evidence>
<evidence type="ECO:0000313" key="6">
    <source>
        <dbReference type="Proteomes" id="UP001230051"/>
    </source>
</evidence>
<dbReference type="Pfam" id="PF15811">
    <property type="entry name" value="SVIP"/>
    <property type="match status" value="1"/>
</dbReference>
<comment type="caution">
    <text evidence="5">The sequence shown here is derived from an EMBL/GenBank/DDBJ whole genome shotgun (WGS) entry which is preliminary data.</text>
</comment>
<evidence type="ECO:0000256" key="2">
    <source>
        <dbReference type="ARBA" id="ARBA00023139"/>
    </source>
</evidence>
<dbReference type="EMBL" id="JAGXEW010000018">
    <property type="protein sequence ID" value="KAK1161821.1"/>
    <property type="molecule type" value="Genomic_DNA"/>
</dbReference>
<feature type="region of interest" description="Disordered" evidence="4">
    <location>
        <begin position="1"/>
        <end position="20"/>
    </location>
</feature>
<evidence type="ECO:0000256" key="1">
    <source>
        <dbReference type="ARBA" id="ARBA00022707"/>
    </source>
</evidence>
<gene>
    <name evidence="5" type="ORF">AOXY_G19470</name>
</gene>
<dbReference type="InterPro" id="IPR031632">
    <property type="entry name" value="SVIP"/>
</dbReference>
<keyword evidence="1" id="KW-0519">Myristate</keyword>
<evidence type="ECO:0000256" key="4">
    <source>
        <dbReference type="SAM" id="MobiDB-lite"/>
    </source>
</evidence>
<dbReference type="GO" id="GO:1904293">
    <property type="term" value="P:negative regulation of ERAD pathway"/>
    <property type="evidence" value="ECO:0007669"/>
    <property type="project" value="TreeGrafter"/>
</dbReference>
<dbReference type="PANTHER" id="PTHR35269">
    <property type="entry name" value="SMALL VCP/P97-INTERACTING PROTEIN"/>
    <property type="match status" value="1"/>
</dbReference>
<dbReference type="GO" id="GO:0005789">
    <property type="term" value="C:endoplasmic reticulum membrane"/>
    <property type="evidence" value="ECO:0007669"/>
    <property type="project" value="TreeGrafter"/>
</dbReference>
<dbReference type="GO" id="GO:1904240">
    <property type="term" value="P:negative regulation of VCP-NPL4-UFD1 AAA ATPase complex assembly"/>
    <property type="evidence" value="ECO:0007669"/>
    <property type="project" value="TreeGrafter"/>
</dbReference>
<dbReference type="GO" id="GO:1904153">
    <property type="term" value="P:negative regulation of retrograde protein transport, ER to cytosol"/>
    <property type="evidence" value="ECO:0007669"/>
    <property type="project" value="TreeGrafter"/>
</dbReference>
<reference evidence="5" key="1">
    <citation type="submission" date="2022-02" db="EMBL/GenBank/DDBJ databases">
        <title>Atlantic sturgeon de novo genome assembly.</title>
        <authorList>
            <person name="Stock M."/>
            <person name="Klopp C."/>
            <person name="Guiguen Y."/>
            <person name="Cabau C."/>
            <person name="Parinello H."/>
            <person name="Santidrian Yebra-Pimentel E."/>
            <person name="Kuhl H."/>
            <person name="Dirks R.P."/>
            <person name="Guessner J."/>
            <person name="Wuertz S."/>
            <person name="Du K."/>
            <person name="Schartl M."/>
        </authorList>
    </citation>
    <scope>NUCLEOTIDE SEQUENCE</scope>
    <source>
        <strain evidence="5">STURGEONOMICS-FGT-2020</strain>
        <tissue evidence="5">Whole blood</tissue>
    </source>
</reference>
<evidence type="ECO:0000313" key="5">
    <source>
        <dbReference type="EMBL" id="KAK1161821.1"/>
    </source>
</evidence>
<keyword evidence="3" id="KW-0449">Lipoprotein</keyword>
<dbReference type="AlphaFoldDB" id="A0AAD8G1N1"/>
<feature type="compositionally biased region" description="Polar residues" evidence="4">
    <location>
        <begin position="120"/>
        <end position="136"/>
    </location>
</feature>
<feature type="compositionally biased region" description="Basic and acidic residues" evidence="4">
    <location>
        <begin position="28"/>
        <end position="40"/>
    </location>
</feature>
<dbReference type="InterPro" id="IPR055366">
    <property type="entry name" value="SVIP_metazoa"/>
</dbReference>
<dbReference type="GO" id="GO:0010508">
    <property type="term" value="P:positive regulation of autophagy"/>
    <property type="evidence" value="ECO:0007669"/>
    <property type="project" value="TreeGrafter"/>
</dbReference>
<organism evidence="5 6">
    <name type="scientific">Acipenser oxyrinchus oxyrinchus</name>
    <dbReference type="NCBI Taxonomy" id="40147"/>
    <lineage>
        <taxon>Eukaryota</taxon>
        <taxon>Metazoa</taxon>
        <taxon>Chordata</taxon>
        <taxon>Craniata</taxon>
        <taxon>Vertebrata</taxon>
        <taxon>Euteleostomi</taxon>
        <taxon>Actinopterygii</taxon>
        <taxon>Chondrostei</taxon>
        <taxon>Acipenseriformes</taxon>
        <taxon>Acipenseridae</taxon>
        <taxon>Acipenser</taxon>
    </lineage>
</organism>
<feature type="compositionally biased region" description="Basic and acidic residues" evidence="4">
    <location>
        <begin position="48"/>
        <end position="62"/>
    </location>
</feature>
<keyword evidence="2" id="KW-0564">Palmitate</keyword>
<feature type="region of interest" description="Disordered" evidence="4">
    <location>
        <begin position="28"/>
        <end position="76"/>
    </location>
</feature>
<feature type="region of interest" description="Disordered" evidence="4">
    <location>
        <begin position="117"/>
        <end position="136"/>
    </location>
</feature>
<sequence length="136" mass="14840">MGMCLPCLGGAPEDVVQTPDPEIRRKQLAEAAEKRQKELTNRGIKNPEAVERKKKKQEEMEKQALTSSKSGEGGGLKVNRAWLECTLQGGVALTRAAKIHNHSTFIIYKKSGTIKGHSAHQGSPLVSTSFSPTFKI</sequence>
<keyword evidence="6" id="KW-1185">Reference proteome</keyword>
<dbReference type="PANTHER" id="PTHR35269:SF1">
    <property type="entry name" value="SMALL VCP_P97-INTERACTING PROTEIN"/>
    <property type="match status" value="1"/>
</dbReference>
<dbReference type="Proteomes" id="UP001230051">
    <property type="component" value="Unassembled WGS sequence"/>
</dbReference>
<accession>A0AAD8G1N1</accession>
<name>A0AAD8G1N1_ACIOX</name>
<protein>
    <submittedName>
        <fullName evidence="5">Small VCP/p97-interacting protein-like</fullName>
    </submittedName>
</protein>